<feature type="transmembrane region" description="Helical" evidence="2">
    <location>
        <begin position="20"/>
        <end position="42"/>
    </location>
</feature>
<dbReference type="EMBL" id="QJNS01000381">
    <property type="protein sequence ID" value="RYO78486.1"/>
    <property type="molecule type" value="Genomic_DNA"/>
</dbReference>
<feature type="transmembrane region" description="Helical" evidence="2">
    <location>
        <begin position="110"/>
        <end position="129"/>
    </location>
</feature>
<evidence type="ECO:0000313" key="4">
    <source>
        <dbReference type="Proteomes" id="UP000294003"/>
    </source>
</evidence>
<protein>
    <recommendedName>
        <fullName evidence="5">Amino acid transporter transmembrane domain-containing protein</fullName>
    </recommendedName>
</protein>
<keyword evidence="2" id="KW-1133">Transmembrane helix</keyword>
<dbReference type="Proteomes" id="UP000294003">
    <property type="component" value="Unassembled WGS sequence"/>
</dbReference>
<feature type="region of interest" description="Disordered" evidence="1">
    <location>
        <begin position="170"/>
        <end position="225"/>
    </location>
</feature>
<name>A0ABY0GZT0_9PEZI</name>
<gene>
    <name evidence="3" type="ORF">DL762_008671</name>
</gene>
<evidence type="ECO:0008006" key="5">
    <source>
        <dbReference type="Google" id="ProtNLM"/>
    </source>
</evidence>
<reference evidence="3 4" key="1">
    <citation type="submission" date="2018-06" db="EMBL/GenBank/DDBJ databases">
        <title>Complete Genomes of Monosporascus.</title>
        <authorList>
            <person name="Robinson A.J."/>
            <person name="Natvig D.O."/>
        </authorList>
    </citation>
    <scope>NUCLEOTIDE SEQUENCE [LARGE SCALE GENOMIC DNA]</scope>
    <source>
        <strain evidence="3 4">CBS 609.92</strain>
    </source>
</reference>
<feature type="compositionally biased region" description="Basic and acidic residues" evidence="1">
    <location>
        <begin position="180"/>
        <end position="196"/>
    </location>
</feature>
<sequence length="258" mass="27103">MRMLPLSSLLRAGRRVAVALGAVSVFYFCGLFFAHLALHLALTRGVLARPLGSGSGAGPGAGSGRRRGLMKLEILAVGNGVLMLVPSLFAGLDIAAGLGDTKILPFDAGSWVQTITATGLPLIGLVAHYRGGGCSDYRSRSSDSDSYSLRRGLGGNSVLWAIRGRDVDGDGIAQGPGPGRRCEMETVRPDAGRMEDVELGASGNREADEGNEDEDSRDGSGSEAERTIRGLLHAPEQLSQGLDNKRRLVWMFGIVNAA</sequence>
<feature type="transmembrane region" description="Helical" evidence="2">
    <location>
        <begin position="74"/>
        <end position="98"/>
    </location>
</feature>
<proteinExistence type="predicted"/>
<comment type="caution">
    <text evidence="3">The sequence shown here is derived from an EMBL/GenBank/DDBJ whole genome shotgun (WGS) entry which is preliminary data.</text>
</comment>
<organism evidence="3 4">
    <name type="scientific">Monosporascus cannonballus</name>
    <dbReference type="NCBI Taxonomy" id="155416"/>
    <lineage>
        <taxon>Eukaryota</taxon>
        <taxon>Fungi</taxon>
        <taxon>Dikarya</taxon>
        <taxon>Ascomycota</taxon>
        <taxon>Pezizomycotina</taxon>
        <taxon>Sordariomycetes</taxon>
        <taxon>Xylariomycetidae</taxon>
        <taxon>Xylariales</taxon>
        <taxon>Xylariales incertae sedis</taxon>
        <taxon>Monosporascus</taxon>
    </lineage>
</organism>
<accession>A0ABY0GZT0</accession>
<evidence type="ECO:0000256" key="1">
    <source>
        <dbReference type="SAM" id="MobiDB-lite"/>
    </source>
</evidence>
<keyword evidence="2" id="KW-0472">Membrane</keyword>
<evidence type="ECO:0000256" key="2">
    <source>
        <dbReference type="SAM" id="Phobius"/>
    </source>
</evidence>
<keyword evidence="4" id="KW-1185">Reference proteome</keyword>
<keyword evidence="2" id="KW-0812">Transmembrane</keyword>
<evidence type="ECO:0000313" key="3">
    <source>
        <dbReference type="EMBL" id="RYO78486.1"/>
    </source>
</evidence>